<feature type="domain" description="YhaN AAA" evidence="3">
    <location>
        <begin position="1"/>
        <end position="200"/>
    </location>
</feature>
<dbReference type="AlphaFoldDB" id="A0A2Z5Y120"/>
<dbReference type="PANTHER" id="PTHR41259:SF1">
    <property type="entry name" value="DOUBLE-STRAND BREAK REPAIR RAD50 ATPASE, PUTATIVE-RELATED"/>
    <property type="match status" value="1"/>
</dbReference>
<dbReference type="PANTHER" id="PTHR41259">
    <property type="entry name" value="DOUBLE-STRAND BREAK REPAIR RAD50 ATPASE, PUTATIVE-RELATED"/>
    <property type="match status" value="1"/>
</dbReference>
<keyword evidence="2" id="KW-0812">Transmembrane</keyword>
<dbReference type="GeneID" id="57042896"/>
<evidence type="ECO:0000313" key="4">
    <source>
        <dbReference type="EMBL" id="BBC60474.1"/>
    </source>
</evidence>
<proteinExistence type="predicted"/>
<gene>
    <name evidence="4" type="ORF">DAT561_0335</name>
</gene>
<accession>A0A2Z5Y120</accession>
<dbReference type="InterPro" id="IPR038734">
    <property type="entry name" value="YhaN_AAA"/>
</dbReference>
<dbReference type="RefSeq" id="WP_172956601.1">
    <property type="nucleotide sequence ID" value="NZ_AP018492.1"/>
</dbReference>
<protein>
    <submittedName>
        <fullName evidence="4">DNA double-strand break repair rad50 ATPase</fullName>
    </submittedName>
</protein>
<evidence type="ECO:0000256" key="2">
    <source>
        <dbReference type="SAM" id="Phobius"/>
    </source>
</evidence>
<feature type="coiled-coil region" evidence="1">
    <location>
        <begin position="369"/>
        <end position="410"/>
    </location>
</feature>
<reference evidence="4 5" key="1">
    <citation type="submission" date="2018-01" db="EMBL/GenBank/DDBJ databases">
        <title>Whole genome sequence of Melissococcus plutonius DAT561.</title>
        <authorList>
            <person name="Okumura K."/>
            <person name="Takamatsu D."/>
            <person name="Okura M."/>
        </authorList>
    </citation>
    <scope>NUCLEOTIDE SEQUENCE [LARGE SCALE GENOMIC DNA]</scope>
    <source>
        <strain evidence="4 5">DAT561</strain>
    </source>
</reference>
<feature type="transmembrane region" description="Helical" evidence="2">
    <location>
        <begin position="427"/>
        <end position="445"/>
    </location>
</feature>
<keyword evidence="2" id="KW-1133">Transmembrane helix</keyword>
<keyword evidence="2" id="KW-0472">Membrane</keyword>
<evidence type="ECO:0000256" key="1">
    <source>
        <dbReference type="SAM" id="Coils"/>
    </source>
</evidence>
<dbReference type="SUPFAM" id="SSF52540">
    <property type="entry name" value="P-loop containing nucleoside triphosphate hydrolases"/>
    <property type="match status" value="2"/>
</dbReference>
<name>A0A2Z5Y120_9ENTE</name>
<organism evidence="4 5">
    <name type="scientific">Melissococcus plutonius</name>
    <dbReference type="NCBI Taxonomy" id="33970"/>
    <lineage>
        <taxon>Bacteria</taxon>
        <taxon>Bacillati</taxon>
        <taxon>Bacillota</taxon>
        <taxon>Bacilli</taxon>
        <taxon>Lactobacillales</taxon>
        <taxon>Enterococcaceae</taxon>
        <taxon>Melissococcus</taxon>
    </lineage>
</organism>
<feature type="coiled-coil region" evidence="1">
    <location>
        <begin position="490"/>
        <end position="521"/>
    </location>
</feature>
<dbReference type="Gene3D" id="3.40.50.300">
    <property type="entry name" value="P-loop containing nucleotide triphosphate hydrolases"/>
    <property type="match status" value="2"/>
</dbReference>
<sequence length="906" mass="107715">MKITAIEIVGFGKWQQKKINFTENNQLVNGKNEAGKSTIYQFIQTILFGFPARGKKKREFLPKNGGAYGGRLWIKHTTYGIIQIERFKDKNKGQAKVYYNGQVGDEKKLEEILYPLTKELFQEVFTFQQEQLNELGKLTEEQLQTSLLALGISGSQNLLIKKAEYLKTAQMIYRGKGIQPPLNQQLKNYQQLQEKINQQEEQQYSFQQITKNIKEKQTLIQNNQQLITKKKQELAKVESKKQNFAIYKELQTLKSLDEPITINKQDWHQLEEGYQKYQFLTSQLLELEQKEVKKEVDKKLIDDYQFYLKEEETIQSFLSQKKLIKQLILDQEWLEQSCIKHQKEIESLEKCWQWSRAYPPQLTMNVEEIQNLKKQLSEYKKHAQQLQNQLEIKKEELNVKENNLTIFEAEHQEMFHPKIITNKQKKYYFLGIFGVICILFISFLLPNPIKYFGLIVEIFPIMFILYTFKMKTKNLLKEEKKQWQEKLSQIDYLNEQLHVLQEQLQLIKEKEKQLMHNIEQQVKANHLGRMDQLDFWINQKQDIERYHFLIHTIDDLTIQRKENAAFVQQFIKQINQLTDYLPLQGKSLDEQLEFINNFAEQMESFRIAEDDQLDKLKKHTINELKNQKQELLDSLQPLLIRYHISSVTMIESKLKYLRKRQAQKRHQLELESMVTGIFEKKEIITKEELATEFERLSGELNELINQTQDLRKDEQKLLYAKQQFLTNGSLDELYQQQADLKAEIDELAQEWTINQLAGQLLMDLLTELSDKQLPALMKQTSYYFQLLTADNYQTVQIIDNVIYVIDKNSQYFTIYDLSSGTKDQLIMAVRFAFLSLQEKPLCPIIIDDGWLHYDETRKYQLAMLFKEFGRKYQIICFSSDQEMLSYYQELSQPIIYLEGEKNEKTS</sequence>
<evidence type="ECO:0000259" key="3">
    <source>
        <dbReference type="Pfam" id="PF13514"/>
    </source>
</evidence>
<evidence type="ECO:0000313" key="5">
    <source>
        <dbReference type="Proteomes" id="UP000269226"/>
    </source>
</evidence>
<dbReference type="Pfam" id="PF13514">
    <property type="entry name" value="AAA_27"/>
    <property type="match status" value="1"/>
</dbReference>
<keyword evidence="1" id="KW-0175">Coiled coil</keyword>
<feature type="coiled-coil region" evidence="1">
    <location>
        <begin position="182"/>
        <end position="240"/>
    </location>
</feature>
<dbReference type="InterPro" id="IPR027417">
    <property type="entry name" value="P-loop_NTPase"/>
</dbReference>
<dbReference type="Proteomes" id="UP000269226">
    <property type="component" value="Chromosome"/>
</dbReference>
<feature type="transmembrane region" description="Helical" evidence="2">
    <location>
        <begin position="451"/>
        <end position="468"/>
    </location>
</feature>
<dbReference type="EMBL" id="AP018492">
    <property type="protein sequence ID" value="BBC60474.1"/>
    <property type="molecule type" value="Genomic_DNA"/>
</dbReference>
<feature type="coiled-coil region" evidence="1">
    <location>
        <begin position="686"/>
        <end position="750"/>
    </location>
</feature>